<comment type="caution">
    <text evidence="2">The sequence shown here is derived from an EMBL/GenBank/DDBJ whole genome shotgun (WGS) entry which is preliminary data.</text>
</comment>
<proteinExistence type="predicted"/>
<accession>A0A1G2V7T4</accession>
<dbReference type="InterPro" id="IPR025159">
    <property type="entry name" value="AbiEi_N"/>
</dbReference>
<reference evidence="2 3" key="1">
    <citation type="journal article" date="2016" name="Nat. Commun.">
        <title>Thousands of microbial genomes shed light on interconnected biogeochemical processes in an aquifer system.</title>
        <authorList>
            <person name="Anantharaman K."/>
            <person name="Brown C.T."/>
            <person name="Hug L.A."/>
            <person name="Sharon I."/>
            <person name="Castelle C.J."/>
            <person name="Probst A.J."/>
            <person name="Thomas B.C."/>
            <person name="Singh A."/>
            <person name="Wilkins M.J."/>
            <person name="Karaoz U."/>
            <person name="Brodie E.L."/>
            <person name="Williams K.H."/>
            <person name="Hubbard S.S."/>
            <person name="Banfield J.F."/>
        </authorList>
    </citation>
    <scope>NUCLEOTIDE SEQUENCE [LARGE SCALE GENOMIC DNA]</scope>
</reference>
<evidence type="ECO:0000313" key="2">
    <source>
        <dbReference type="EMBL" id="OHB17625.1"/>
    </source>
</evidence>
<evidence type="ECO:0000259" key="1">
    <source>
        <dbReference type="Pfam" id="PF13338"/>
    </source>
</evidence>
<dbReference type="Pfam" id="PF13338">
    <property type="entry name" value="AbiEi_4"/>
    <property type="match status" value="1"/>
</dbReference>
<dbReference type="EMBL" id="MHWZ01000016">
    <property type="protein sequence ID" value="OHB17625.1"/>
    <property type="molecule type" value="Genomic_DNA"/>
</dbReference>
<feature type="domain" description="AbiEi antitoxin N-terminal" evidence="1">
    <location>
        <begin position="18"/>
        <end position="62"/>
    </location>
</feature>
<organism evidence="2 3">
    <name type="scientific">Candidatus Zambryskibacteria bacterium RIFOXYD2_FULL_43_10</name>
    <dbReference type="NCBI Taxonomy" id="1802782"/>
    <lineage>
        <taxon>Bacteria</taxon>
        <taxon>Candidatus Zambryskiibacteriota</taxon>
    </lineage>
</organism>
<dbReference type="Proteomes" id="UP000176868">
    <property type="component" value="Unassembled WGS sequence"/>
</dbReference>
<dbReference type="AlphaFoldDB" id="A0A1G2V7T4"/>
<evidence type="ECO:0000313" key="3">
    <source>
        <dbReference type="Proteomes" id="UP000176868"/>
    </source>
</evidence>
<dbReference type="STRING" id="1802782.A2544_02390"/>
<name>A0A1G2V7T4_9BACT</name>
<protein>
    <recommendedName>
        <fullName evidence="1">AbiEi antitoxin N-terminal domain-containing protein</fullName>
    </recommendedName>
</protein>
<gene>
    <name evidence="2" type="ORF">A2544_02390</name>
</gene>
<sequence length="199" mass="23450">MAKLVNWHDFEAKIRGKKIPVFSSLDIKRLFKVSKVAADFLLHRYSKKNYITRIKRGLYILPDIFLPELFIANKLYEPSYISLETALSYWGVIPETVYEVKSITPQATKRFETMGKVFSYTKIKREAFSGYKLEKQKELGFYIADAEKAFVDLNYIRMLKNLKPISRFDKQKINFAKTMKYTSLFNNPRLFAIITRTLK</sequence>